<dbReference type="Pfam" id="PF26002">
    <property type="entry name" value="Beta-barrel_AprE"/>
    <property type="match status" value="1"/>
</dbReference>
<evidence type="ECO:0000256" key="4">
    <source>
        <dbReference type="ARBA" id="ARBA00023136"/>
    </source>
</evidence>
<proteinExistence type="predicted"/>
<keyword evidence="8" id="KW-1185">Reference proteome</keyword>
<gene>
    <name evidence="7" type="ORF">DFR47_10981</name>
</gene>
<organism evidence="7 8">
    <name type="scientific">Pseudochrobactrum asaccharolyticum</name>
    <dbReference type="NCBI Taxonomy" id="354351"/>
    <lineage>
        <taxon>Bacteria</taxon>
        <taxon>Pseudomonadati</taxon>
        <taxon>Pseudomonadota</taxon>
        <taxon>Alphaproteobacteria</taxon>
        <taxon>Hyphomicrobiales</taxon>
        <taxon>Brucellaceae</taxon>
        <taxon>Pseudochrobactrum</taxon>
    </lineage>
</organism>
<dbReference type="Proteomes" id="UP000252893">
    <property type="component" value="Unassembled WGS sequence"/>
</dbReference>
<dbReference type="InterPro" id="IPR050739">
    <property type="entry name" value="MFP"/>
</dbReference>
<evidence type="ECO:0000256" key="2">
    <source>
        <dbReference type="ARBA" id="ARBA00022692"/>
    </source>
</evidence>
<dbReference type="Gene3D" id="2.40.30.170">
    <property type="match status" value="1"/>
</dbReference>
<evidence type="ECO:0000313" key="7">
    <source>
        <dbReference type="EMBL" id="RBO91221.1"/>
    </source>
</evidence>
<dbReference type="PRINTS" id="PR01490">
    <property type="entry name" value="RTXTOXIND"/>
</dbReference>
<protein>
    <submittedName>
        <fullName evidence="7">Adhesin transport system membrane fusion protein</fullName>
    </submittedName>
</protein>
<dbReference type="GO" id="GO:0016020">
    <property type="term" value="C:membrane"/>
    <property type="evidence" value="ECO:0007669"/>
    <property type="project" value="UniProtKB-SubCell"/>
</dbReference>
<dbReference type="InterPro" id="IPR058982">
    <property type="entry name" value="Beta-barrel_AprE"/>
</dbReference>
<dbReference type="EMBL" id="QNRH01000009">
    <property type="protein sequence ID" value="RBO91221.1"/>
    <property type="molecule type" value="Genomic_DNA"/>
</dbReference>
<dbReference type="PANTHER" id="PTHR30386:SF26">
    <property type="entry name" value="TRANSPORT PROTEIN COMB"/>
    <property type="match status" value="1"/>
</dbReference>
<comment type="caution">
    <text evidence="7">The sequence shown here is derived from an EMBL/GenBank/DDBJ whole genome shotgun (WGS) entry which is preliminary data.</text>
</comment>
<keyword evidence="4 5" id="KW-0472">Membrane</keyword>
<evidence type="ECO:0000256" key="3">
    <source>
        <dbReference type="ARBA" id="ARBA00022989"/>
    </source>
</evidence>
<accession>A0A366DMD2</accession>
<feature type="domain" description="AprE-like beta-barrel" evidence="6">
    <location>
        <begin position="285"/>
        <end position="377"/>
    </location>
</feature>
<reference evidence="7 8" key="1">
    <citation type="submission" date="2018-06" db="EMBL/GenBank/DDBJ databases">
        <title>Genomic Encyclopedia of Type Strains, Phase IV (KMG-IV): sequencing the most valuable type-strain genomes for metagenomic binning, comparative biology and taxonomic classification.</title>
        <authorList>
            <person name="Goeker M."/>
        </authorList>
    </citation>
    <scope>NUCLEOTIDE SEQUENCE [LARGE SCALE GENOMIC DNA]</scope>
    <source>
        <strain evidence="7 8">DSM 25619</strain>
    </source>
</reference>
<evidence type="ECO:0000313" key="8">
    <source>
        <dbReference type="Proteomes" id="UP000252893"/>
    </source>
</evidence>
<dbReference type="PANTHER" id="PTHR30386">
    <property type="entry name" value="MEMBRANE FUSION SUBUNIT OF EMRAB-TOLC MULTIDRUG EFFLUX PUMP"/>
    <property type="match status" value="1"/>
</dbReference>
<name>A0A366DMD2_9HYPH</name>
<keyword evidence="3 5" id="KW-1133">Transmembrane helix</keyword>
<evidence type="ECO:0000256" key="1">
    <source>
        <dbReference type="ARBA" id="ARBA00004167"/>
    </source>
</evidence>
<keyword evidence="2 5" id="KW-0812">Transmembrane</keyword>
<evidence type="ECO:0000256" key="5">
    <source>
        <dbReference type="SAM" id="Phobius"/>
    </source>
</evidence>
<dbReference type="RefSeq" id="WP_245416638.1">
    <property type="nucleotide sequence ID" value="NZ_JBHEEG010000010.1"/>
</dbReference>
<evidence type="ECO:0000259" key="6">
    <source>
        <dbReference type="Pfam" id="PF26002"/>
    </source>
</evidence>
<comment type="subcellular location">
    <subcellularLocation>
        <location evidence="1">Membrane</location>
        <topology evidence="1">Single-pass membrane protein</topology>
    </subcellularLocation>
</comment>
<sequence>MAFSDTDKKWKMATGFDTDDDVKLTRSRRVIWYFMISLCVAGTWAYFAELDEVSSGSGRIVPTMREQIIQSLEGGIVAQLAVRQDDLVVPGQILAQLDPTKNESNVEESEARYRTALASAARLQAEVNMADLVFPNSLENYPALKATETELFNARRKSLEQSVHWVKEAADLVRSELKISESLTKIGASSNVEVLRLKRQLVELELKQVDIRSQYIVQAREELAKANAEVSALFPVVKGRADSLSRLTFRSPVRGIVKNIEVSTIGGVVPPNGKLMEIVPVGDQLLVEARISPRDIAYIHPEQRANIKLTAYDYSIYGGLEGRVVSISPDTIQDELKPEITYYRVFIQAKEDVLVNKAGQEFPVVPGMVATVDIHTGSKTVFDYLIKPLNRAREALRER</sequence>
<dbReference type="AlphaFoldDB" id="A0A366DMD2"/>
<feature type="transmembrane region" description="Helical" evidence="5">
    <location>
        <begin position="30"/>
        <end position="47"/>
    </location>
</feature>